<evidence type="ECO:0000259" key="2">
    <source>
        <dbReference type="Pfam" id="PF01627"/>
    </source>
</evidence>
<accession>A0A127Q5J9</accession>
<gene>
    <name evidence="3" type="ORF">CPter91_2560</name>
</gene>
<dbReference type="GO" id="GO:0004672">
    <property type="term" value="F:protein kinase activity"/>
    <property type="evidence" value="ECO:0007669"/>
    <property type="project" value="UniProtKB-ARBA"/>
</dbReference>
<evidence type="ECO:0000256" key="1">
    <source>
        <dbReference type="ARBA" id="ARBA00023012"/>
    </source>
</evidence>
<proteinExistence type="predicted"/>
<protein>
    <submittedName>
        <fullName evidence="3">Hpt domain protein</fullName>
    </submittedName>
</protein>
<reference evidence="3 4" key="1">
    <citation type="submission" date="2015-11" db="EMBL/GenBank/DDBJ databases">
        <title>Exploring the genomic traits of fungus-feeding bacterial genus Collimonas.</title>
        <authorList>
            <person name="Song C."/>
            <person name="Schmidt R."/>
            <person name="de Jager V."/>
            <person name="Krzyzanowska D."/>
            <person name="Jongedijk E."/>
            <person name="Cankar K."/>
            <person name="Beekwilder J."/>
            <person name="van Veen A."/>
            <person name="de Boer W."/>
            <person name="van Veen J.A."/>
            <person name="Garbeva P."/>
        </authorList>
    </citation>
    <scope>NUCLEOTIDE SEQUENCE [LARGE SCALE GENOMIC DNA]</scope>
    <source>
        <strain evidence="3 4">Ter91</strain>
    </source>
</reference>
<evidence type="ECO:0000313" key="3">
    <source>
        <dbReference type="EMBL" id="AMP04912.1"/>
    </source>
</evidence>
<keyword evidence="1" id="KW-0902">Two-component regulatory system</keyword>
<dbReference type="KEGG" id="cpra:CPter91_2560"/>
<sequence length="125" mass="13500">MPLRTSDHFSPQTLLGHAYQDPDVCAELCALFLLVAGEQLGRLGSAVAAGNVLATSHECHALKGSLLIAGADAAVRMLEQIELEFNRKKLPCPRHEFQALQAEMEATMQDVGRFLADSKEPAAQT</sequence>
<dbReference type="Gene3D" id="1.20.120.160">
    <property type="entry name" value="HPT domain"/>
    <property type="match status" value="1"/>
</dbReference>
<dbReference type="InterPro" id="IPR008207">
    <property type="entry name" value="Sig_transdc_His_kin_Hpt_dom"/>
</dbReference>
<name>A0A127Q5J9_9BURK</name>
<dbReference type="PATRIC" id="fig|279113.9.peg.2526"/>
<dbReference type="SUPFAM" id="SSF47226">
    <property type="entry name" value="Histidine-containing phosphotransfer domain, HPT domain"/>
    <property type="match status" value="1"/>
</dbReference>
<dbReference type="RefSeq" id="WP_167595159.1">
    <property type="nucleotide sequence ID" value="NZ_CP013234.1"/>
</dbReference>
<dbReference type="Pfam" id="PF01627">
    <property type="entry name" value="Hpt"/>
    <property type="match status" value="1"/>
</dbReference>
<dbReference type="GO" id="GO:0000160">
    <property type="term" value="P:phosphorelay signal transduction system"/>
    <property type="evidence" value="ECO:0007669"/>
    <property type="project" value="UniProtKB-KW"/>
</dbReference>
<dbReference type="EMBL" id="CP013234">
    <property type="protein sequence ID" value="AMP04912.1"/>
    <property type="molecule type" value="Genomic_DNA"/>
</dbReference>
<evidence type="ECO:0000313" key="4">
    <source>
        <dbReference type="Proteomes" id="UP000074561"/>
    </source>
</evidence>
<organism evidence="3 4">
    <name type="scientific">Collimonas pratensis</name>
    <dbReference type="NCBI Taxonomy" id="279113"/>
    <lineage>
        <taxon>Bacteria</taxon>
        <taxon>Pseudomonadati</taxon>
        <taxon>Pseudomonadota</taxon>
        <taxon>Betaproteobacteria</taxon>
        <taxon>Burkholderiales</taxon>
        <taxon>Oxalobacteraceae</taxon>
        <taxon>Collimonas</taxon>
    </lineage>
</organism>
<feature type="domain" description="HPt" evidence="2">
    <location>
        <begin position="27"/>
        <end position="107"/>
    </location>
</feature>
<dbReference type="AlphaFoldDB" id="A0A127Q5J9"/>
<dbReference type="Proteomes" id="UP000074561">
    <property type="component" value="Chromosome"/>
</dbReference>
<dbReference type="InterPro" id="IPR036641">
    <property type="entry name" value="HPT_dom_sf"/>
</dbReference>
<dbReference type="STRING" id="279113.CPter91_2560"/>